<reference evidence="6 7" key="1">
    <citation type="journal article" date="2014" name="BMC Genomics">
        <title>Comparison of environmental and isolate Sulfobacillus genomes reveals diverse carbon, sulfur, nitrogen, and hydrogen metabolisms.</title>
        <authorList>
            <person name="Justice N.B."/>
            <person name="Norman A."/>
            <person name="Brown C.T."/>
            <person name="Singh A."/>
            <person name="Thomas B.C."/>
            <person name="Banfield J.F."/>
        </authorList>
    </citation>
    <scope>NUCLEOTIDE SEQUENCE [LARGE SCALE GENOMIC DNA]</scope>
    <source>
        <strain evidence="6">AMDSBA3</strain>
    </source>
</reference>
<proteinExistence type="inferred from homology"/>
<dbReference type="Gene3D" id="3.20.20.70">
    <property type="entry name" value="Aldolase class I"/>
    <property type="match status" value="1"/>
</dbReference>
<dbReference type="AlphaFoldDB" id="A0A2T2WHJ0"/>
<dbReference type="InterPro" id="IPR002220">
    <property type="entry name" value="DapA-like"/>
</dbReference>
<evidence type="ECO:0008006" key="8">
    <source>
        <dbReference type="Google" id="ProtNLM"/>
    </source>
</evidence>
<comment type="caution">
    <text evidence="6">The sequence shown here is derived from an EMBL/GenBank/DDBJ whole genome shotgun (WGS) entry which is preliminary data.</text>
</comment>
<evidence type="ECO:0000256" key="2">
    <source>
        <dbReference type="ARBA" id="ARBA00023239"/>
    </source>
</evidence>
<sequence>MLPDGIIASSVTPFFPNGDVAYNLLTDHINWLLEEGVDGLSPLGSSGEFAALDINTRKQVLEHVIEINAGRRPIIAGTHHYSTQATIELSIHAERAGADALLITPPYYMSPSVPQVMDHYRAIADAVTIPIVLYHNMANTHVDLKTEHLTTLFEENAIAGVKMSNAESDRIGELLMATGNACTVYAGIDVVAFDALCLGATGWISGIPSIVPKAAHRLYDAIRNSDLALARREWNTLAPLMRLEFRGYLYGDGDPHWFSVMKAALNLIGPCVNDPLPPIQPLAEPKLSQLKALLANLGYAVR</sequence>
<accession>A0A2T2WHJ0</accession>
<dbReference type="PANTHER" id="PTHR12128">
    <property type="entry name" value="DIHYDRODIPICOLINATE SYNTHASE"/>
    <property type="match status" value="1"/>
</dbReference>
<dbReference type="PIRSF" id="PIRSF001365">
    <property type="entry name" value="DHDPS"/>
    <property type="match status" value="1"/>
</dbReference>
<feature type="active site" description="Proton donor/acceptor" evidence="4">
    <location>
        <position position="134"/>
    </location>
</feature>
<dbReference type="InterPro" id="IPR013785">
    <property type="entry name" value="Aldolase_TIM"/>
</dbReference>
<evidence type="ECO:0000313" key="6">
    <source>
        <dbReference type="EMBL" id="PSR21690.1"/>
    </source>
</evidence>
<name>A0A2T2WHJ0_9FIRM</name>
<feature type="active site" description="Schiff-base intermediate with substrate" evidence="4">
    <location>
        <position position="162"/>
    </location>
</feature>
<dbReference type="PRINTS" id="PR00146">
    <property type="entry name" value="DHPICSNTHASE"/>
</dbReference>
<dbReference type="PANTHER" id="PTHR12128:SF66">
    <property type="entry name" value="4-HYDROXY-2-OXOGLUTARATE ALDOLASE, MITOCHONDRIAL"/>
    <property type="match status" value="1"/>
</dbReference>
<keyword evidence="2 3" id="KW-0456">Lyase</keyword>
<dbReference type="SUPFAM" id="SSF51569">
    <property type="entry name" value="Aldolase"/>
    <property type="match status" value="1"/>
</dbReference>
<dbReference type="CDD" id="cd00408">
    <property type="entry name" value="DHDPS-like"/>
    <property type="match status" value="1"/>
</dbReference>
<comment type="similarity">
    <text evidence="1 3">Belongs to the DapA family.</text>
</comment>
<evidence type="ECO:0000256" key="3">
    <source>
        <dbReference type="PIRNR" id="PIRNR001365"/>
    </source>
</evidence>
<dbReference type="SMART" id="SM01130">
    <property type="entry name" value="DHDPS"/>
    <property type="match status" value="1"/>
</dbReference>
<evidence type="ECO:0000256" key="5">
    <source>
        <dbReference type="PIRSR" id="PIRSR001365-2"/>
    </source>
</evidence>
<dbReference type="EMBL" id="PXYV01000029">
    <property type="protein sequence ID" value="PSR21690.1"/>
    <property type="molecule type" value="Genomic_DNA"/>
</dbReference>
<dbReference type="Pfam" id="PF00701">
    <property type="entry name" value="DHDPS"/>
    <property type="match status" value="1"/>
</dbReference>
<protein>
    <recommendedName>
        <fullName evidence="8">Dihydrodipicolinate synthase family protein</fullName>
    </recommendedName>
</protein>
<evidence type="ECO:0000256" key="1">
    <source>
        <dbReference type="ARBA" id="ARBA00007592"/>
    </source>
</evidence>
<gene>
    <name evidence="6" type="ORF">C7B45_09810</name>
</gene>
<dbReference type="GO" id="GO:0008840">
    <property type="term" value="F:4-hydroxy-tetrahydrodipicolinate synthase activity"/>
    <property type="evidence" value="ECO:0007669"/>
    <property type="project" value="TreeGrafter"/>
</dbReference>
<dbReference type="Proteomes" id="UP000241848">
    <property type="component" value="Unassembled WGS sequence"/>
</dbReference>
<feature type="binding site" evidence="5">
    <location>
        <position position="204"/>
    </location>
    <ligand>
        <name>pyruvate</name>
        <dbReference type="ChEBI" id="CHEBI:15361"/>
    </ligand>
</feature>
<organism evidence="6 7">
    <name type="scientific">Sulfobacillus acidophilus</name>
    <dbReference type="NCBI Taxonomy" id="53633"/>
    <lineage>
        <taxon>Bacteria</taxon>
        <taxon>Bacillati</taxon>
        <taxon>Bacillota</taxon>
        <taxon>Clostridia</taxon>
        <taxon>Eubacteriales</taxon>
        <taxon>Clostridiales Family XVII. Incertae Sedis</taxon>
        <taxon>Sulfobacillus</taxon>
    </lineage>
</organism>
<evidence type="ECO:0000313" key="7">
    <source>
        <dbReference type="Proteomes" id="UP000241848"/>
    </source>
</evidence>
<evidence type="ECO:0000256" key="4">
    <source>
        <dbReference type="PIRSR" id="PIRSR001365-1"/>
    </source>
</evidence>